<dbReference type="EMBL" id="APOO01000022">
    <property type="protein sequence ID" value="ENU42947.1"/>
    <property type="molecule type" value="Genomic_DNA"/>
</dbReference>
<name>N8S9B6_9GAMM</name>
<sequence length="82" mass="9486">MNKMNNKMLLVIREILQSRSSNNLHLVKCLSEGSCTKNEYKELMNLVAIELCDKGFDDTSEPTSYGLELEKIIDQLNHLIWQ</sequence>
<dbReference type="AlphaFoldDB" id="N8S9B6"/>
<gene>
    <name evidence="1" type="ORF">F985_03845</name>
</gene>
<reference evidence="2" key="1">
    <citation type="submission" date="2013-02" db="EMBL/GenBank/DDBJ databases">
        <title>The Genome Sequence of Acinetobacter sp. NIPH 973.</title>
        <authorList>
            <consortium name="The Broad Institute Genome Sequencing Platform"/>
            <consortium name="The Broad Institute Genome Sequencing Center for Infectious Disease"/>
            <person name="Cerqueira G."/>
            <person name="Feldgarden M."/>
            <person name="Courvalin P."/>
            <person name="Perichon B."/>
            <person name="Grillot-Courvalin C."/>
            <person name="Clermont D."/>
            <person name="Rocha E."/>
            <person name="Yoon E.-J."/>
            <person name="Nemec A."/>
            <person name="Walker B."/>
            <person name="Young S.K."/>
            <person name="Zeng Q."/>
            <person name="Gargeya S."/>
            <person name="Fitzgerald M."/>
            <person name="Haas B."/>
            <person name="Abouelleil A."/>
            <person name="Alvarado L."/>
            <person name="Arachchi H.M."/>
            <person name="Berlin A.M."/>
            <person name="Chapman S.B."/>
            <person name="Dewar J."/>
            <person name="Goldberg J."/>
            <person name="Griggs A."/>
            <person name="Gujja S."/>
            <person name="Hansen M."/>
            <person name="Howarth C."/>
            <person name="Imamovic A."/>
            <person name="Larimer J."/>
            <person name="McCowan C."/>
            <person name="Murphy C."/>
            <person name="Neiman D."/>
            <person name="Pearson M."/>
            <person name="Priest M."/>
            <person name="Roberts A."/>
            <person name="Saif S."/>
            <person name="Shea T."/>
            <person name="Sisk P."/>
            <person name="Sykes S."/>
            <person name="Wortman J."/>
            <person name="Nusbaum C."/>
            <person name="Birren B."/>
        </authorList>
    </citation>
    <scope>NUCLEOTIDE SEQUENCE [LARGE SCALE GENOMIC DNA]</scope>
    <source>
        <strain evidence="2">NIPH 973</strain>
    </source>
</reference>
<protein>
    <submittedName>
        <fullName evidence="1">Uncharacterized protein</fullName>
    </submittedName>
</protein>
<comment type="caution">
    <text evidence="1">The sequence shown here is derived from an EMBL/GenBank/DDBJ whole genome shotgun (WGS) entry which is preliminary data.</text>
</comment>
<evidence type="ECO:0000313" key="1">
    <source>
        <dbReference type="EMBL" id="ENU42947.1"/>
    </source>
</evidence>
<dbReference type="PATRIC" id="fig|520709.3.peg.3780"/>
<accession>N8S9B6</accession>
<dbReference type="HOGENOM" id="CLU_2550642_0_0_6"/>
<dbReference type="Proteomes" id="UP000013065">
    <property type="component" value="Unassembled WGS sequence"/>
</dbReference>
<proteinExistence type="predicted"/>
<organism evidence="1 2">
    <name type="scientific">Acinetobacter seifertii</name>
    <dbReference type="NCBI Taxonomy" id="1530123"/>
    <lineage>
        <taxon>Bacteria</taxon>
        <taxon>Pseudomonadati</taxon>
        <taxon>Pseudomonadota</taxon>
        <taxon>Gammaproteobacteria</taxon>
        <taxon>Moraxellales</taxon>
        <taxon>Moraxellaceae</taxon>
        <taxon>Acinetobacter</taxon>
        <taxon>Acinetobacter calcoaceticus/baumannii complex</taxon>
    </lineage>
</organism>
<reference evidence="1 2" key="2">
    <citation type="journal article" date="2015" name="Int. J. Syst. Evol. Microbiol.">
        <title>Acinetobacter seifertii sp. nov., a member of the Acinetobacter calcoaceticus-Acinetobacter baumannii complex isolated from human clinical specimens.</title>
        <authorList>
            <person name="Nemec A."/>
            <person name="Krizova L."/>
            <person name="Maixnerova M."/>
            <person name="Sedo O."/>
            <person name="Brisse S."/>
            <person name="Higgins P.G."/>
        </authorList>
    </citation>
    <scope>NUCLEOTIDE SEQUENCE [LARGE SCALE GENOMIC DNA]</scope>
    <source>
        <strain evidence="1 2">NIPH 973</strain>
    </source>
</reference>
<evidence type="ECO:0000313" key="2">
    <source>
        <dbReference type="Proteomes" id="UP000013065"/>
    </source>
</evidence>